<evidence type="ECO:0000313" key="14">
    <source>
        <dbReference type="Proteomes" id="UP000294894"/>
    </source>
</evidence>
<organism evidence="13 14">
    <name type="scientific">Nocardioides euryhalodurans</name>
    <dbReference type="NCBI Taxonomy" id="2518370"/>
    <lineage>
        <taxon>Bacteria</taxon>
        <taxon>Bacillati</taxon>
        <taxon>Actinomycetota</taxon>
        <taxon>Actinomycetes</taxon>
        <taxon>Propionibacteriales</taxon>
        <taxon>Nocardioidaceae</taxon>
        <taxon>Nocardioides</taxon>
    </lineage>
</organism>
<keyword evidence="5" id="KW-0547">Nucleotide-binding</keyword>
<evidence type="ECO:0000256" key="2">
    <source>
        <dbReference type="ARBA" id="ARBA00022448"/>
    </source>
</evidence>
<feature type="transmembrane region" description="Helical" evidence="10">
    <location>
        <begin position="119"/>
        <end position="142"/>
    </location>
</feature>
<dbReference type="PROSITE" id="PS00211">
    <property type="entry name" value="ABC_TRANSPORTER_1"/>
    <property type="match status" value="1"/>
</dbReference>
<dbReference type="InterPro" id="IPR027417">
    <property type="entry name" value="P-loop_NTPase"/>
</dbReference>
<dbReference type="AlphaFoldDB" id="A0A4P7GH76"/>
<evidence type="ECO:0000256" key="10">
    <source>
        <dbReference type="SAM" id="Phobius"/>
    </source>
</evidence>
<dbReference type="FunFam" id="3.40.50.300:FF:000854">
    <property type="entry name" value="Multidrug ABC transporter ATP-binding protein"/>
    <property type="match status" value="1"/>
</dbReference>
<evidence type="ECO:0000256" key="7">
    <source>
        <dbReference type="ARBA" id="ARBA00022989"/>
    </source>
</evidence>
<feature type="transmembrane region" description="Helical" evidence="10">
    <location>
        <begin position="309"/>
        <end position="328"/>
    </location>
</feature>
<evidence type="ECO:0000256" key="1">
    <source>
        <dbReference type="ARBA" id="ARBA00004651"/>
    </source>
</evidence>
<dbReference type="PROSITE" id="PS50893">
    <property type="entry name" value="ABC_TRANSPORTER_2"/>
    <property type="match status" value="1"/>
</dbReference>
<dbReference type="Proteomes" id="UP000294894">
    <property type="component" value="Chromosome"/>
</dbReference>
<dbReference type="InterPro" id="IPR039421">
    <property type="entry name" value="Type_1_exporter"/>
</dbReference>
<keyword evidence="7 10" id="KW-1133">Transmembrane helix</keyword>
<dbReference type="GO" id="GO:0005886">
    <property type="term" value="C:plasma membrane"/>
    <property type="evidence" value="ECO:0007669"/>
    <property type="project" value="UniProtKB-SubCell"/>
</dbReference>
<feature type="domain" description="ABC transporter" evidence="11">
    <location>
        <begin position="403"/>
        <end position="643"/>
    </location>
</feature>
<sequence length="646" mass="69436">MTTADSRVTPAAPDAARDPQPQEPAPRDAVARPGRSSSDDDTTSRGTLSKAWVLSDQLPRRHMAVLVGLSIFASALETVGAALIVVVLGLATGEGEIALPGIGDVSGFVPGDTIDAKTVWAASALALFFVVRAIALIAQTYIQQRILHRAGARLSAQLLDGYLRKPYAFHLRRKTAELTRNTFNGVQALVTAVWIPVVTLLTDALATVVLLGFMLVMSPGATFLALGLLLPVILVLLRVIQPRLKTLGRISQDEAQATFHMLQQNLVGIREIKLHGNEPFFVRTFARTRMRAARAQYVKGSTLALPRTIIETTLVLLLLAFVAVSALAGSSEGGAVPVVGLFAYVGFRLQPSLQRIVLSLNNIRFAGPAVDDLYADYVTMDHTRRQLVVRRPLQAPEKPLEALRLSAVSFSYGDDERQALRGIDLGLARGESIGVCGRSGSGKSTMIDLICGLLTPTTGHVEATIGGSTSDISDDLADWYSRVGLVSQSVHMFDGTIRSNIAFGVPPEDVDEERVREVADLAQLGPMLAAHPDGLDAEVGERGLSVSGGQRQRIAIARALYLQPELLIFDEGTSALDNTTEAALVEAIDALREDRLIIMVAHRLSTVRRCDRIVYLSDGNVAAEGTYDELMASHEEFSSMVAQGGQ</sequence>
<evidence type="ECO:0000256" key="3">
    <source>
        <dbReference type="ARBA" id="ARBA00022475"/>
    </source>
</evidence>
<gene>
    <name evidence="13" type="ORF">EXE57_02055</name>
</gene>
<dbReference type="InterPro" id="IPR003439">
    <property type="entry name" value="ABC_transporter-like_ATP-bd"/>
</dbReference>
<dbReference type="InterPro" id="IPR017871">
    <property type="entry name" value="ABC_transporter-like_CS"/>
</dbReference>
<keyword evidence="8 10" id="KW-0472">Membrane</keyword>
<evidence type="ECO:0000259" key="11">
    <source>
        <dbReference type="PROSITE" id="PS50893"/>
    </source>
</evidence>
<dbReference type="Gene3D" id="3.40.50.300">
    <property type="entry name" value="P-loop containing nucleotide triphosphate hydrolases"/>
    <property type="match status" value="1"/>
</dbReference>
<proteinExistence type="predicted"/>
<dbReference type="RefSeq" id="WP_135073541.1">
    <property type="nucleotide sequence ID" value="NZ_CP038267.1"/>
</dbReference>
<dbReference type="InterPro" id="IPR036640">
    <property type="entry name" value="ABC1_TM_sf"/>
</dbReference>
<dbReference type="GO" id="GO:0140359">
    <property type="term" value="F:ABC-type transporter activity"/>
    <property type="evidence" value="ECO:0007669"/>
    <property type="project" value="InterPro"/>
</dbReference>
<protein>
    <submittedName>
        <fullName evidence="13">ABC transporter ATP-binding protein</fullName>
    </submittedName>
</protein>
<dbReference type="SUPFAM" id="SSF90123">
    <property type="entry name" value="ABC transporter transmembrane region"/>
    <property type="match status" value="1"/>
</dbReference>
<keyword evidence="2" id="KW-0813">Transport</keyword>
<dbReference type="PANTHER" id="PTHR24221">
    <property type="entry name" value="ATP-BINDING CASSETTE SUB-FAMILY B"/>
    <property type="match status" value="1"/>
</dbReference>
<evidence type="ECO:0000256" key="4">
    <source>
        <dbReference type="ARBA" id="ARBA00022692"/>
    </source>
</evidence>
<evidence type="ECO:0000256" key="6">
    <source>
        <dbReference type="ARBA" id="ARBA00022840"/>
    </source>
</evidence>
<keyword evidence="6 13" id="KW-0067">ATP-binding</keyword>
<evidence type="ECO:0000256" key="9">
    <source>
        <dbReference type="SAM" id="MobiDB-lite"/>
    </source>
</evidence>
<evidence type="ECO:0000259" key="12">
    <source>
        <dbReference type="PROSITE" id="PS50929"/>
    </source>
</evidence>
<dbReference type="Gene3D" id="1.20.1560.10">
    <property type="entry name" value="ABC transporter type 1, transmembrane domain"/>
    <property type="match status" value="1"/>
</dbReference>
<dbReference type="Pfam" id="PF00005">
    <property type="entry name" value="ABC_tran"/>
    <property type="match status" value="1"/>
</dbReference>
<dbReference type="KEGG" id="noy:EXE57_02055"/>
<keyword evidence="4 10" id="KW-0812">Transmembrane</keyword>
<dbReference type="OrthoDB" id="9806127at2"/>
<evidence type="ECO:0000313" key="13">
    <source>
        <dbReference type="EMBL" id="QBR91186.1"/>
    </source>
</evidence>
<dbReference type="SMART" id="SM00382">
    <property type="entry name" value="AAA"/>
    <property type="match status" value="1"/>
</dbReference>
<dbReference type="EMBL" id="CP038267">
    <property type="protein sequence ID" value="QBR91186.1"/>
    <property type="molecule type" value="Genomic_DNA"/>
</dbReference>
<feature type="transmembrane region" description="Helical" evidence="10">
    <location>
        <begin position="221"/>
        <end position="240"/>
    </location>
</feature>
<dbReference type="SUPFAM" id="SSF52540">
    <property type="entry name" value="P-loop containing nucleoside triphosphate hydrolases"/>
    <property type="match status" value="1"/>
</dbReference>
<keyword evidence="3" id="KW-1003">Cell membrane</keyword>
<feature type="transmembrane region" description="Helical" evidence="10">
    <location>
        <begin position="188"/>
        <end position="215"/>
    </location>
</feature>
<dbReference type="PANTHER" id="PTHR24221:SF654">
    <property type="entry name" value="ATP-BINDING CASSETTE SUB-FAMILY B MEMBER 6"/>
    <property type="match status" value="1"/>
</dbReference>
<evidence type="ECO:0000256" key="5">
    <source>
        <dbReference type="ARBA" id="ARBA00022741"/>
    </source>
</evidence>
<reference evidence="13 14" key="1">
    <citation type="submission" date="2019-03" db="EMBL/GenBank/DDBJ databases">
        <title>Three New Species of Nocardioides, Nocardioides euryhalodurans sp. nov., Nocardioides seonyuensis sp. nov. and Nocardioides eburneoflavus sp. nov., Iolated from Soil.</title>
        <authorList>
            <person name="Roh S.G."/>
            <person name="Lee C."/>
            <person name="Kim M.-K."/>
            <person name="Kim S.B."/>
        </authorList>
    </citation>
    <scope>NUCLEOTIDE SEQUENCE [LARGE SCALE GENOMIC DNA]</scope>
    <source>
        <strain evidence="13 14">MMS17-SY117</strain>
    </source>
</reference>
<feature type="transmembrane region" description="Helical" evidence="10">
    <location>
        <begin position="64"/>
        <end position="91"/>
    </location>
</feature>
<feature type="region of interest" description="Disordered" evidence="9">
    <location>
        <begin position="1"/>
        <end position="46"/>
    </location>
</feature>
<feature type="domain" description="ABC transmembrane type-1" evidence="12">
    <location>
        <begin position="69"/>
        <end position="363"/>
    </location>
</feature>
<keyword evidence="14" id="KW-1185">Reference proteome</keyword>
<dbReference type="InterPro" id="IPR011527">
    <property type="entry name" value="ABC1_TM_dom"/>
</dbReference>
<accession>A0A4P7GH76</accession>
<dbReference type="GO" id="GO:0016887">
    <property type="term" value="F:ATP hydrolysis activity"/>
    <property type="evidence" value="ECO:0007669"/>
    <property type="project" value="InterPro"/>
</dbReference>
<dbReference type="GO" id="GO:0005524">
    <property type="term" value="F:ATP binding"/>
    <property type="evidence" value="ECO:0007669"/>
    <property type="project" value="UniProtKB-KW"/>
</dbReference>
<dbReference type="GO" id="GO:0034040">
    <property type="term" value="F:ATPase-coupled lipid transmembrane transporter activity"/>
    <property type="evidence" value="ECO:0007669"/>
    <property type="project" value="TreeGrafter"/>
</dbReference>
<dbReference type="InterPro" id="IPR003593">
    <property type="entry name" value="AAA+_ATPase"/>
</dbReference>
<dbReference type="Pfam" id="PF00664">
    <property type="entry name" value="ABC_membrane"/>
    <property type="match status" value="1"/>
</dbReference>
<name>A0A4P7GH76_9ACTN</name>
<evidence type="ECO:0000256" key="8">
    <source>
        <dbReference type="ARBA" id="ARBA00023136"/>
    </source>
</evidence>
<dbReference type="PROSITE" id="PS50929">
    <property type="entry name" value="ABC_TM1F"/>
    <property type="match status" value="1"/>
</dbReference>
<comment type="subcellular location">
    <subcellularLocation>
        <location evidence="1">Cell membrane</location>
        <topology evidence="1">Multi-pass membrane protein</topology>
    </subcellularLocation>
</comment>